<dbReference type="InterPro" id="IPR036388">
    <property type="entry name" value="WH-like_DNA-bd_sf"/>
</dbReference>
<dbReference type="InterPro" id="IPR001867">
    <property type="entry name" value="OmpR/PhoB-type_DNA-bd"/>
</dbReference>
<protein>
    <submittedName>
        <fullName evidence="8">BTAD domain-containing putative transcriptional regulator</fullName>
    </submittedName>
</protein>
<sequence length="995" mass="106792">MTDLDIRVLGVVEAVGPHGTVALTSTRRVILGVLALRAGAVVPYTELVDVLWGESPPRTAFKTLHSHVARIRQALAASGVDSVVTTRDPGYVLELPRERVDAHRFELTVRHARADLDRGDTGAAVQTLRAAAQLWRGEPFAGTDLGEWGHHEVDRLRELYLSATEDRWAAEIATGGAAAAVLELPRLVAAEPLRERLTGLLMLALHHCGRHADALTVFERLRARLADELGADTGPELSELHTAILRRDVSVATPPAPATHTPAQIPARVGHFTGRDAELSGLDDVLTGDELPIVVISGPAGMGKTALAVQWAARITARFPDGHLFLDLRGHDPEHAVPAEQALARLLRGLDVPEDRIPAGECARSALYRTLLHARRCVVLVDNAGTVDDVLPLVPGSDTSVLVVTSRRSLTGLVARHAVHHVVLDALDAASSVALLGKVLGEKRVAREPKATARLARVCAGMPLALRIAAARLVGLPSRSVAELADELSAARLDGFAVEGDARTVRAVLAGAYRPLSPDAARMLRLLGTSPTPTVSGHLGAALADAPTAVPVLGELTGAHLLIDAGDGRYRFHDLIREFARDRADAEEPEPAAIAGRLLDWYLFIADEANRLVNPDRDAVKPTFRFPLPALPFAAGRHEATAFLESERDGFLPVVQYAREQGMPTEAWHLVYLLTSFYEVSGRWTERVELCRAGLAAARDTGDLSAEAEMLRALGVAYYMTRRLAEAVDTNLTALRVVREVGDLAGEGHVLNNLANAYAELRRFDEAVPVFREAGECATAAGNRIGVALSQRNLGHALVRMGRAAESLAPLTAALAIFDDLGNARLRAGTLDTLGEAHRDLGRHTEALRDFAEALAISREIGDRWLEWELLRDRGLTHLAVGDLAAALDHFGQSLTVTRAVHDRNGEAIALALIGHVHLLAGRTAEAAERLEQALSVRAQVPDGYEEAHIHRDLAALAAARGDDAAAGPHRDRAVRLYLRVNATAEAEALSEPGS</sequence>
<dbReference type="InterPro" id="IPR059106">
    <property type="entry name" value="WHD_MalT"/>
</dbReference>
<dbReference type="InterPro" id="IPR051677">
    <property type="entry name" value="AfsR-DnrI-RedD_regulator"/>
</dbReference>
<dbReference type="InterPro" id="IPR011990">
    <property type="entry name" value="TPR-like_helical_dom_sf"/>
</dbReference>
<evidence type="ECO:0000256" key="3">
    <source>
        <dbReference type="ARBA" id="ARBA00023125"/>
    </source>
</evidence>
<dbReference type="SMART" id="SM00862">
    <property type="entry name" value="Trans_reg_C"/>
    <property type="match status" value="1"/>
</dbReference>
<dbReference type="Pfam" id="PF00486">
    <property type="entry name" value="Trans_reg_C"/>
    <property type="match status" value="1"/>
</dbReference>
<keyword evidence="5" id="KW-0802">TPR repeat</keyword>
<dbReference type="Pfam" id="PF13424">
    <property type="entry name" value="TPR_12"/>
    <property type="match status" value="2"/>
</dbReference>
<accession>A0ABV9S6J5</accession>
<dbReference type="Proteomes" id="UP001595859">
    <property type="component" value="Unassembled WGS sequence"/>
</dbReference>
<evidence type="ECO:0000313" key="8">
    <source>
        <dbReference type="EMBL" id="MFC4857330.1"/>
    </source>
</evidence>
<proteinExistence type="inferred from homology"/>
<name>A0ABV9S6J5_9PSEU</name>
<dbReference type="Gene3D" id="1.10.10.10">
    <property type="entry name" value="Winged helix-like DNA-binding domain superfamily/Winged helix DNA-binding domain"/>
    <property type="match status" value="1"/>
</dbReference>
<dbReference type="PROSITE" id="PS51755">
    <property type="entry name" value="OMPR_PHOB"/>
    <property type="match status" value="1"/>
</dbReference>
<dbReference type="InterPro" id="IPR027417">
    <property type="entry name" value="P-loop_NTPase"/>
</dbReference>
<dbReference type="SMART" id="SM00028">
    <property type="entry name" value="TPR"/>
    <property type="match status" value="6"/>
</dbReference>
<dbReference type="Gene3D" id="1.25.40.10">
    <property type="entry name" value="Tetratricopeptide repeat domain"/>
    <property type="match status" value="3"/>
</dbReference>
<reference evidence="9" key="1">
    <citation type="journal article" date="2019" name="Int. J. Syst. Evol. Microbiol.">
        <title>The Global Catalogue of Microorganisms (GCM) 10K type strain sequencing project: providing services to taxonomists for standard genome sequencing and annotation.</title>
        <authorList>
            <consortium name="The Broad Institute Genomics Platform"/>
            <consortium name="The Broad Institute Genome Sequencing Center for Infectious Disease"/>
            <person name="Wu L."/>
            <person name="Ma J."/>
        </authorList>
    </citation>
    <scope>NUCLEOTIDE SEQUENCE [LARGE SCALE GENOMIC DNA]</scope>
    <source>
        <strain evidence="9">ZS-22-S1</strain>
    </source>
</reference>
<dbReference type="SMART" id="SM01043">
    <property type="entry name" value="BTAD"/>
    <property type="match status" value="1"/>
</dbReference>
<evidence type="ECO:0000256" key="2">
    <source>
        <dbReference type="ARBA" id="ARBA00023015"/>
    </source>
</evidence>
<comment type="caution">
    <text evidence="8">The sequence shown here is derived from an EMBL/GenBank/DDBJ whole genome shotgun (WGS) entry which is preliminary data.</text>
</comment>
<evidence type="ECO:0000256" key="5">
    <source>
        <dbReference type="PROSITE-ProRule" id="PRU00339"/>
    </source>
</evidence>
<keyword evidence="2" id="KW-0805">Transcription regulation</keyword>
<keyword evidence="3 6" id="KW-0238">DNA-binding</keyword>
<dbReference type="EMBL" id="JBHSIS010000017">
    <property type="protein sequence ID" value="MFC4857330.1"/>
    <property type="molecule type" value="Genomic_DNA"/>
</dbReference>
<dbReference type="SUPFAM" id="SSF52540">
    <property type="entry name" value="P-loop containing nucleoside triphosphate hydrolases"/>
    <property type="match status" value="1"/>
</dbReference>
<dbReference type="InterPro" id="IPR019734">
    <property type="entry name" value="TPR_rpt"/>
</dbReference>
<evidence type="ECO:0000313" key="9">
    <source>
        <dbReference type="Proteomes" id="UP001595859"/>
    </source>
</evidence>
<dbReference type="CDD" id="cd15831">
    <property type="entry name" value="BTAD"/>
    <property type="match status" value="1"/>
</dbReference>
<gene>
    <name evidence="8" type="ORF">ACFPCV_27855</name>
</gene>
<dbReference type="InterPro" id="IPR016032">
    <property type="entry name" value="Sig_transdc_resp-reg_C-effctor"/>
</dbReference>
<dbReference type="InterPro" id="IPR005158">
    <property type="entry name" value="BTAD"/>
</dbReference>
<dbReference type="InterPro" id="IPR041664">
    <property type="entry name" value="AAA_16"/>
</dbReference>
<evidence type="ECO:0000256" key="6">
    <source>
        <dbReference type="PROSITE-ProRule" id="PRU01091"/>
    </source>
</evidence>
<evidence type="ECO:0000256" key="1">
    <source>
        <dbReference type="ARBA" id="ARBA00005820"/>
    </source>
</evidence>
<dbReference type="Gene3D" id="3.40.50.300">
    <property type="entry name" value="P-loop containing nucleotide triphosphate hydrolases"/>
    <property type="match status" value="1"/>
</dbReference>
<keyword evidence="9" id="KW-1185">Reference proteome</keyword>
<dbReference type="PROSITE" id="PS50005">
    <property type="entry name" value="TPR"/>
    <property type="match status" value="1"/>
</dbReference>
<dbReference type="SUPFAM" id="SSF46894">
    <property type="entry name" value="C-terminal effector domain of the bipartite response regulators"/>
    <property type="match status" value="1"/>
</dbReference>
<dbReference type="Pfam" id="PF13191">
    <property type="entry name" value="AAA_16"/>
    <property type="match status" value="1"/>
</dbReference>
<evidence type="ECO:0000259" key="7">
    <source>
        <dbReference type="PROSITE" id="PS51755"/>
    </source>
</evidence>
<evidence type="ECO:0000256" key="4">
    <source>
        <dbReference type="ARBA" id="ARBA00023163"/>
    </source>
</evidence>
<organism evidence="8 9">
    <name type="scientific">Actinophytocola glycyrrhizae</name>
    <dbReference type="NCBI Taxonomy" id="2044873"/>
    <lineage>
        <taxon>Bacteria</taxon>
        <taxon>Bacillati</taxon>
        <taxon>Actinomycetota</taxon>
        <taxon>Actinomycetes</taxon>
        <taxon>Pseudonocardiales</taxon>
        <taxon>Pseudonocardiaceae</taxon>
    </lineage>
</organism>
<dbReference type="SMART" id="SM00382">
    <property type="entry name" value="AAA"/>
    <property type="match status" value="1"/>
</dbReference>
<dbReference type="SUPFAM" id="SSF48452">
    <property type="entry name" value="TPR-like"/>
    <property type="match status" value="3"/>
</dbReference>
<feature type="domain" description="OmpR/PhoB-type" evidence="7">
    <location>
        <begin position="1"/>
        <end position="95"/>
    </location>
</feature>
<dbReference type="PANTHER" id="PTHR35807:SF1">
    <property type="entry name" value="TRANSCRIPTIONAL REGULATOR REDD"/>
    <property type="match status" value="1"/>
</dbReference>
<dbReference type="Pfam" id="PF03704">
    <property type="entry name" value="BTAD"/>
    <property type="match status" value="1"/>
</dbReference>
<comment type="similarity">
    <text evidence="1">Belongs to the AfsR/DnrI/RedD regulatory family.</text>
</comment>
<keyword evidence="4" id="KW-0804">Transcription</keyword>
<dbReference type="Pfam" id="PF25873">
    <property type="entry name" value="WHD_MalT"/>
    <property type="match status" value="1"/>
</dbReference>
<dbReference type="PRINTS" id="PR00364">
    <property type="entry name" value="DISEASERSIST"/>
</dbReference>
<dbReference type="PANTHER" id="PTHR35807">
    <property type="entry name" value="TRANSCRIPTIONAL REGULATOR REDD-RELATED"/>
    <property type="match status" value="1"/>
</dbReference>
<dbReference type="RefSeq" id="WP_378059315.1">
    <property type="nucleotide sequence ID" value="NZ_JBHSIS010000017.1"/>
</dbReference>
<dbReference type="InterPro" id="IPR003593">
    <property type="entry name" value="AAA+_ATPase"/>
</dbReference>
<feature type="repeat" description="TPR" evidence="5">
    <location>
        <begin position="828"/>
        <end position="861"/>
    </location>
</feature>
<feature type="DNA-binding region" description="OmpR/PhoB-type" evidence="6">
    <location>
        <begin position="1"/>
        <end position="95"/>
    </location>
</feature>